<gene>
    <name evidence="1" type="ORF">RHMOL_Rhmol12G0070000</name>
</gene>
<accession>A0ACC0LG75</accession>
<organism evidence="1 2">
    <name type="scientific">Rhododendron molle</name>
    <name type="common">Chinese azalea</name>
    <name type="synonym">Azalea mollis</name>
    <dbReference type="NCBI Taxonomy" id="49168"/>
    <lineage>
        <taxon>Eukaryota</taxon>
        <taxon>Viridiplantae</taxon>
        <taxon>Streptophyta</taxon>
        <taxon>Embryophyta</taxon>
        <taxon>Tracheophyta</taxon>
        <taxon>Spermatophyta</taxon>
        <taxon>Magnoliopsida</taxon>
        <taxon>eudicotyledons</taxon>
        <taxon>Gunneridae</taxon>
        <taxon>Pentapetalae</taxon>
        <taxon>asterids</taxon>
        <taxon>Ericales</taxon>
        <taxon>Ericaceae</taxon>
        <taxon>Ericoideae</taxon>
        <taxon>Rhodoreae</taxon>
        <taxon>Rhododendron</taxon>
    </lineage>
</organism>
<keyword evidence="2" id="KW-1185">Reference proteome</keyword>
<evidence type="ECO:0000313" key="2">
    <source>
        <dbReference type="Proteomes" id="UP001062846"/>
    </source>
</evidence>
<proteinExistence type="predicted"/>
<dbReference type="Proteomes" id="UP001062846">
    <property type="component" value="Chromosome 12"/>
</dbReference>
<name>A0ACC0LG75_RHOML</name>
<reference evidence="1" key="1">
    <citation type="submission" date="2022-02" db="EMBL/GenBank/DDBJ databases">
        <title>Plant Genome Project.</title>
        <authorList>
            <person name="Zhang R.-G."/>
        </authorList>
    </citation>
    <scope>NUCLEOTIDE SEQUENCE</scope>
    <source>
        <strain evidence="1">AT1</strain>
    </source>
</reference>
<comment type="caution">
    <text evidence="1">The sequence shown here is derived from an EMBL/GenBank/DDBJ whole genome shotgun (WGS) entry which is preliminary data.</text>
</comment>
<sequence>MADATPSTKSSTKTTPRIIHPWREPFEHGILPHTEAHLHRAHPNPTLPQANPIPPSPRARLVRGPPDPPNHARLIVDTIAVVHYSDCDIEAGGGVDVCVLIQFLYVQLYKWLLPRTHKDSATVVDVWSSMSAFDGYLSALSPLQNPEKLPCHELNCDLSELTHKSPLVDLRHLLCLSIWMDQRILDH</sequence>
<evidence type="ECO:0000313" key="1">
    <source>
        <dbReference type="EMBL" id="KAI8527372.1"/>
    </source>
</evidence>
<protein>
    <submittedName>
        <fullName evidence="1">Uncharacterized protein</fullName>
    </submittedName>
</protein>
<dbReference type="EMBL" id="CM046399">
    <property type="protein sequence ID" value="KAI8527372.1"/>
    <property type="molecule type" value="Genomic_DNA"/>
</dbReference>